<feature type="domain" description="NADH:flavin oxidoreductase/NADH oxidase N-terminal" evidence="1">
    <location>
        <begin position="9"/>
        <end position="119"/>
    </location>
</feature>
<evidence type="ECO:0000313" key="2">
    <source>
        <dbReference type="EMBL" id="KAF1015508.1"/>
    </source>
</evidence>
<evidence type="ECO:0000313" key="3">
    <source>
        <dbReference type="Proteomes" id="UP000487117"/>
    </source>
</evidence>
<dbReference type="Proteomes" id="UP000487117">
    <property type="component" value="Unassembled WGS sequence"/>
</dbReference>
<dbReference type="GO" id="GO:0005829">
    <property type="term" value="C:cytosol"/>
    <property type="evidence" value="ECO:0007669"/>
    <property type="project" value="TreeGrafter"/>
</dbReference>
<dbReference type="InterPro" id="IPR013785">
    <property type="entry name" value="Aldolase_TIM"/>
</dbReference>
<dbReference type="GO" id="GO:0010181">
    <property type="term" value="F:FMN binding"/>
    <property type="evidence" value="ECO:0007669"/>
    <property type="project" value="InterPro"/>
</dbReference>
<dbReference type="GO" id="GO:0016491">
    <property type="term" value="F:oxidoreductase activity"/>
    <property type="evidence" value="ECO:0007669"/>
    <property type="project" value="InterPro"/>
</dbReference>
<name>A0A7V8JLQ5_STEMA</name>
<dbReference type="Gene3D" id="3.20.20.70">
    <property type="entry name" value="Aldolase class I"/>
    <property type="match status" value="1"/>
</dbReference>
<reference evidence="3" key="1">
    <citation type="journal article" date="2020" name="MBio">
        <title>Horizontal gene transfer to a defensive symbiont with a reduced genome amongst a multipartite beetle microbiome.</title>
        <authorList>
            <person name="Waterworth S.C."/>
            <person name="Florez L.V."/>
            <person name="Rees E.R."/>
            <person name="Hertweck C."/>
            <person name="Kaltenpoth M."/>
            <person name="Kwan J.C."/>
        </authorList>
    </citation>
    <scope>NUCLEOTIDE SEQUENCE [LARGE SCALE GENOMIC DNA]</scope>
</reference>
<dbReference type="EMBL" id="WNDS01000002">
    <property type="protein sequence ID" value="KAF1015508.1"/>
    <property type="molecule type" value="Genomic_DNA"/>
</dbReference>
<protein>
    <submittedName>
        <fullName evidence="2">N-ethylmaleimide reductase</fullName>
    </submittedName>
</protein>
<organism evidence="2 3">
    <name type="scientific">Stenotrophomonas maltophilia</name>
    <name type="common">Pseudomonas maltophilia</name>
    <name type="synonym">Xanthomonas maltophilia</name>
    <dbReference type="NCBI Taxonomy" id="40324"/>
    <lineage>
        <taxon>Bacteria</taxon>
        <taxon>Pseudomonadati</taxon>
        <taxon>Pseudomonadota</taxon>
        <taxon>Gammaproteobacteria</taxon>
        <taxon>Lysobacterales</taxon>
        <taxon>Lysobacteraceae</taxon>
        <taxon>Stenotrophomonas</taxon>
        <taxon>Stenotrophomonas maltophilia group</taxon>
    </lineage>
</organism>
<proteinExistence type="predicted"/>
<evidence type="ECO:0000259" key="1">
    <source>
        <dbReference type="Pfam" id="PF00724"/>
    </source>
</evidence>
<comment type="caution">
    <text evidence="2">The sequence shown here is derived from an EMBL/GenBank/DDBJ whole genome shotgun (WGS) entry which is preliminary data.</text>
</comment>
<dbReference type="AlphaFoldDB" id="A0A7V8JLQ5"/>
<dbReference type="InterPro" id="IPR001155">
    <property type="entry name" value="OxRdtase_FMN_N"/>
</dbReference>
<gene>
    <name evidence="2" type="primary">nemA_1</name>
    <name evidence="2" type="ORF">GAK31_00982</name>
</gene>
<dbReference type="PANTHER" id="PTHR22893:SF91">
    <property type="entry name" value="NADPH DEHYDROGENASE 2-RELATED"/>
    <property type="match status" value="1"/>
</dbReference>
<dbReference type="PANTHER" id="PTHR22893">
    <property type="entry name" value="NADH OXIDOREDUCTASE-RELATED"/>
    <property type="match status" value="1"/>
</dbReference>
<dbReference type="Pfam" id="PF00724">
    <property type="entry name" value="Oxidored_FMN"/>
    <property type="match status" value="1"/>
</dbReference>
<sequence>MWPVASAWGVRLAPLTTLQGAVDDTPQATYLAAAHLLGELGVGYLHIAEADWDDAPEMQGAFKEALRLVYPGTLIYAGKYTVARAEEALDKGWADLIAFGRPFIANPDLPARLRSGAALNAPDRATYFGGGDAGYTDYPAMADA</sequence>
<dbReference type="InterPro" id="IPR045247">
    <property type="entry name" value="Oye-like"/>
</dbReference>
<dbReference type="SUPFAM" id="SSF51395">
    <property type="entry name" value="FMN-linked oxidoreductases"/>
    <property type="match status" value="1"/>
</dbReference>
<accession>A0A7V8JLQ5</accession>